<proteinExistence type="predicted"/>
<protein>
    <submittedName>
        <fullName evidence="1">Uncharacterized protein</fullName>
    </submittedName>
</protein>
<gene>
    <name evidence="1" type="ORF">A2822_00240</name>
</gene>
<dbReference type="EMBL" id="MHOP01000018">
    <property type="protein sequence ID" value="OGZ65666.1"/>
    <property type="molecule type" value="Genomic_DNA"/>
</dbReference>
<evidence type="ECO:0000313" key="1">
    <source>
        <dbReference type="EMBL" id="OGZ65666.1"/>
    </source>
</evidence>
<dbReference type="AlphaFoldDB" id="A0A1G2HSZ5"/>
<comment type="caution">
    <text evidence="1">The sequence shown here is derived from an EMBL/GenBank/DDBJ whole genome shotgun (WGS) entry which is preliminary data.</text>
</comment>
<sequence>MDTEHIELASIDDFVSTYSTGKEDVEAYNRTQELVKKGVPIRKIGDLIGRSYGTVIAWKNNKKRPRAISGLEKCLSLDLLPLDISNHKFPAINILAAKVFWTGHLSWASNGHQNMSIHGNLQKLEELQNYLQESLDLKTSIRPQRKGKDSFILSGGTDSALYARLLQAIGMPPSTADSNQMPEYVRKLVHSQSVDDSVVRRALQDFVHVLFEERFYVAHEKHTNRLYLKCFKKEEDARKYGNEVTDLIRVALPKLPITEDHVKVHATARESYLPMIYLKVADMASLSTYYPSLLNESSLS</sequence>
<reference evidence="1 2" key="1">
    <citation type="journal article" date="2016" name="Nat. Commun.">
        <title>Thousands of microbial genomes shed light on interconnected biogeochemical processes in an aquifer system.</title>
        <authorList>
            <person name="Anantharaman K."/>
            <person name="Brown C.T."/>
            <person name="Hug L.A."/>
            <person name="Sharon I."/>
            <person name="Castelle C.J."/>
            <person name="Probst A.J."/>
            <person name="Thomas B.C."/>
            <person name="Singh A."/>
            <person name="Wilkins M.J."/>
            <person name="Karaoz U."/>
            <person name="Brodie E.L."/>
            <person name="Williams K.H."/>
            <person name="Hubbard S.S."/>
            <person name="Banfield J.F."/>
        </authorList>
    </citation>
    <scope>NUCLEOTIDE SEQUENCE [LARGE SCALE GENOMIC DNA]</scope>
</reference>
<dbReference type="Proteomes" id="UP000178774">
    <property type="component" value="Unassembled WGS sequence"/>
</dbReference>
<organism evidence="1 2">
    <name type="scientific">Candidatus Staskawiczbacteria bacterium RIFCSPHIGHO2_01_FULL_41_41</name>
    <dbReference type="NCBI Taxonomy" id="1802203"/>
    <lineage>
        <taxon>Bacteria</taxon>
        <taxon>Candidatus Staskawicziibacteriota</taxon>
    </lineage>
</organism>
<evidence type="ECO:0000313" key="2">
    <source>
        <dbReference type="Proteomes" id="UP000178774"/>
    </source>
</evidence>
<name>A0A1G2HSZ5_9BACT</name>
<accession>A0A1G2HSZ5</accession>